<protein>
    <submittedName>
        <fullName evidence="1">Uncharacterized protein</fullName>
    </submittedName>
</protein>
<accession>A0A9D3ND86</accession>
<dbReference type="AlphaFoldDB" id="A0A9D3ND86"/>
<comment type="caution">
    <text evidence="1">The sequence shown here is derived from an EMBL/GenBank/DDBJ whole genome shotgun (WGS) entry which is preliminary data.</text>
</comment>
<organism evidence="1 2">
    <name type="scientific">Hemibagrus wyckioides</name>
    <dbReference type="NCBI Taxonomy" id="337641"/>
    <lineage>
        <taxon>Eukaryota</taxon>
        <taxon>Metazoa</taxon>
        <taxon>Chordata</taxon>
        <taxon>Craniata</taxon>
        <taxon>Vertebrata</taxon>
        <taxon>Euteleostomi</taxon>
        <taxon>Actinopterygii</taxon>
        <taxon>Neopterygii</taxon>
        <taxon>Teleostei</taxon>
        <taxon>Ostariophysi</taxon>
        <taxon>Siluriformes</taxon>
        <taxon>Bagridae</taxon>
        <taxon>Hemibagrus</taxon>
    </lineage>
</organism>
<dbReference type="Proteomes" id="UP000824219">
    <property type="component" value="Linkage Group LG18"/>
</dbReference>
<name>A0A9D3ND86_9TELE</name>
<dbReference type="EMBL" id="JAHKSW010000018">
    <property type="protein sequence ID" value="KAG7321281.1"/>
    <property type="molecule type" value="Genomic_DNA"/>
</dbReference>
<proteinExistence type="predicted"/>
<evidence type="ECO:0000313" key="2">
    <source>
        <dbReference type="Proteomes" id="UP000824219"/>
    </source>
</evidence>
<reference evidence="1 2" key="1">
    <citation type="submission" date="2021-06" db="EMBL/GenBank/DDBJ databases">
        <title>Chromosome-level genome assembly of the red-tail catfish (Hemibagrus wyckioides).</title>
        <authorList>
            <person name="Shao F."/>
        </authorList>
    </citation>
    <scope>NUCLEOTIDE SEQUENCE [LARGE SCALE GENOMIC DNA]</scope>
    <source>
        <strain evidence="1">EC202008001</strain>
        <tissue evidence="1">Blood</tissue>
    </source>
</reference>
<evidence type="ECO:0000313" key="1">
    <source>
        <dbReference type="EMBL" id="KAG7321281.1"/>
    </source>
</evidence>
<sequence length="88" mass="9868">MSKSNIIREDLQLKKIGGQDGFCDLVGCLMSQLHRLCSPSAEQLSAQCVDDPMAFKAVIVFEDQEFPMPKLLQVEDNRECNNGEDVIH</sequence>
<keyword evidence="2" id="KW-1185">Reference proteome</keyword>
<gene>
    <name evidence="1" type="ORF">KOW79_015696</name>
</gene>